<dbReference type="EMBL" id="PQWO01000003">
    <property type="protein sequence ID" value="PZD74293.1"/>
    <property type="molecule type" value="Genomic_DNA"/>
</dbReference>
<keyword evidence="3" id="KW-1185">Reference proteome</keyword>
<name>A0A2W1JLP9_9CYAN</name>
<evidence type="ECO:0000313" key="2">
    <source>
        <dbReference type="EMBL" id="PZD74293.1"/>
    </source>
</evidence>
<reference evidence="2 3" key="1">
    <citation type="journal article" date="2018" name="Sci. Rep.">
        <title>A novel species of the marine cyanobacterium Acaryochloris with a unique pigment content and lifestyle.</title>
        <authorList>
            <person name="Partensky F."/>
            <person name="Six C."/>
            <person name="Ratin M."/>
            <person name="Garczarek L."/>
            <person name="Vaulot D."/>
            <person name="Probert I."/>
            <person name="Calteau A."/>
            <person name="Gourvil P."/>
            <person name="Marie D."/>
            <person name="Grebert T."/>
            <person name="Bouchier C."/>
            <person name="Le Panse S."/>
            <person name="Gachenot M."/>
            <person name="Rodriguez F."/>
            <person name="Garrido J.L."/>
        </authorList>
    </citation>
    <scope>NUCLEOTIDE SEQUENCE [LARGE SCALE GENOMIC DNA]</scope>
    <source>
        <strain evidence="2 3">RCC1774</strain>
    </source>
</reference>
<feature type="transmembrane region" description="Helical" evidence="1">
    <location>
        <begin position="165"/>
        <end position="186"/>
    </location>
</feature>
<dbReference type="Proteomes" id="UP000248857">
    <property type="component" value="Unassembled WGS sequence"/>
</dbReference>
<feature type="transmembrane region" description="Helical" evidence="1">
    <location>
        <begin position="105"/>
        <end position="123"/>
    </location>
</feature>
<feature type="transmembrane region" description="Helical" evidence="1">
    <location>
        <begin position="66"/>
        <end position="93"/>
    </location>
</feature>
<comment type="caution">
    <text evidence="2">The sequence shown here is derived from an EMBL/GenBank/DDBJ whole genome shotgun (WGS) entry which is preliminary data.</text>
</comment>
<feature type="transmembrane region" description="Helical" evidence="1">
    <location>
        <begin position="206"/>
        <end position="228"/>
    </location>
</feature>
<feature type="transmembrane region" description="Helical" evidence="1">
    <location>
        <begin position="135"/>
        <end position="153"/>
    </location>
</feature>
<protein>
    <submittedName>
        <fullName evidence="2">Uncharacterized protein</fullName>
    </submittedName>
</protein>
<feature type="transmembrane region" description="Helical" evidence="1">
    <location>
        <begin position="25"/>
        <end position="46"/>
    </location>
</feature>
<organism evidence="2 3">
    <name type="scientific">Acaryochloris thomasi RCC1774</name>
    <dbReference type="NCBI Taxonomy" id="1764569"/>
    <lineage>
        <taxon>Bacteria</taxon>
        <taxon>Bacillati</taxon>
        <taxon>Cyanobacteriota</taxon>
        <taxon>Cyanophyceae</taxon>
        <taxon>Acaryochloridales</taxon>
        <taxon>Acaryochloridaceae</taxon>
        <taxon>Acaryochloris</taxon>
        <taxon>Acaryochloris thomasi</taxon>
    </lineage>
</organism>
<dbReference type="AlphaFoldDB" id="A0A2W1JLP9"/>
<keyword evidence="1" id="KW-0472">Membrane</keyword>
<gene>
    <name evidence="2" type="ORF">C1752_01447</name>
</gene>
<evidence type="ECO:0000313" key="3">
    <source>
        <dbReference type="Proteomes" id="UP000248857"/>
    </source>
</evidence>
<dbReference type="RefSeq" id="WP_110985403.1">
    <property type="nucleotide sequence ID" value="NZ_CAWNWM010000003.1"/>
</dbReference>
<sequence>MAMLAIDVLCYMKLRLALFNKNKSFFKTLLVIYSLSFLILTGVGLQKKVNVFYLVGDPATITGQKFYLGALSNLGILGWCISAGICFFCAALIKYRPYERETYSFFLGSGLISAVFLFDDLFLIHEKIFPDYLLIPQKLLLLAYGLSMILFFWKFRRKVINRNLLLITLAFAFFALSVSLDMRFIPLPESIAESSLRSLMENGSKFLGIVSWSLYFVSVGFQSISTMLSENNRYSNLG</sequence>
<keyword evidence="1" id="KW-0812">Transmembrane</keyword>
<accession>A0A2W1JLP9</accession>
<proteinExistence type="predicted"/>
<dbReference type="OrthoDB" id="451713at2"/>
<keyword evidence="1" id="KW-1133">Transmembrane helix</keyword>
<evidence type="ECO:0000256" key="1">
    <source>
        <dbReference type="SAM" id="Phobius"/>
    </source>
</evidence>